<dbReference type="GO" id="GO:0000981">
    <property type="term" value="F:DNA-binding transcription factor activity, RNA polymerase II-specific"/>
    <property type="evidence" value="ECO:0007669"/>
    <property type="project" value="InterPro"/>
</dbReference>
<name>M3B581_PSEFD</name>
<accession>M3B581</accession>
<evidence type="ECO:0000313" key="5">
    <source>
        <dbReference type="Proteomes" id="UP000016932"/>
    </source>
</evidence>
<evidence type="ECO:0000259" key="3">
    <source>
        <dbReference type="PROSITE" id="PS50048"/>
    </source>
</evidence>
<dbReference type="Gene3D" id="4.10.240.10">
    <property type="entry name" value="Zn(2)-C6 fungal-type DNA-binding domain"/>
    <property type="match status" value="1"/>
</dbReference>
<protein>
    <recommendedName>
        <fullName evidence="3">Zn(2)-C6 fungal-type domain-containing protein</fullName>
    </recommendedName>
</protein>
<sequence length="393" mass="44365">MEITQTQGAMAKATLAAFEFDTPLETAEHQEQMPSPIKGLAETRQAKPTIVERPCDGCRSRKKKCDKLRPRCSACLKRKITCYYSEPGRSLKRKRAVLEASVHTTVSARTSRDGSVESLPEKREPAPSTRFNSPEAELAAVTAETVHGLGEDEIAQIPYWKWMNRRKAFEEDMERASEKLREEREAGRSPKDSVIESDVHDQEVPRDVNSAGLEQAAEMGVPQPRTAAQRVFGIYELLERILLGADMKTVLLSQRVDKTFQNVINRSTSLQQKLFLKPCYSNVSSGNPLFKIRPQTPFLMPGTFEIDLIGSKFSLETIRFDSPALFSRAHENESWRRMLVVHPLSGSLCVLGRCPSGDWGEYGTVAYPSGREIKMQALWAELVMQQRTKDWSR</sequence>
<dbReference type="AlphaFoldDB" id="M3B581"/>
<dbReference type="InterPro" id="IPR001138">
    <property type="entry name" value="Zn2Cys6_DnaBD"/>
</dbReference>
<evidence type="ECO:0000256" key="2">
    <source>
        <dbReference type="SAM" id="MobiDB-lite"/>
    </source>
</evidence>
<dbReference type="GO" id="GO:0008270">
    <property type="term" value="F:zinc ion binding"/>
    <property type="evidence" value="ECO:0007669"/>
    <property type="project" value="InterPro"/>
</dbReference>
<keyword evidence="5" id="KW-1185">Reference proteome</keyword>
<dbReference type="SUPFAM" id="SSF57701">
    <property type="entry name" value="Zn2/Cys6 DNA-binding domain"/>
    <property type="match status" value="1"/>
</dbReference>
<feature type="compositionally biased region" description="Basic and acidic residues" evidence="2">
    <location>
        <begin position="110"/>
        <end position="125"/>
    </location>
</feature>
<dbReference type="PANTHER" id="PTHR31668:SF4">
    <property type="entry name" value="TRANSCRIPTIONAL ACTIVATOR PROTEIN DAL81"/>
    <property type="match status" value="1"/>
</dbReference>
<dbReference type="InterPro" id="IPR036864">
    <property type="entry name" value="Zn2-C6_fun-type_DNA-bd_sf"/>
</dbReference>
<feature type="region of interest" description="Disordered" evidence="2">
    <location>
        <begin position="103"/>
        <end position="133"/>
    </location>
</feature>
<dbReference type="Proteomes" id="UP000016932">
    <property type="component" value="Unassembled WGS sequence"/>
</dbReference>
<dbReference type="SMART" id="SM00066">
    <property type="entry name" value="GAL4"/>
    <property type="match status" value="1"/>
</dbReference>
<dbReference type="InterPro" id="IPR050797">
    <property type="entry name" value="Carb_Metab_Trans_Reg"/>
</dbReference>
<feature type="region of interest" description="Disordered" evidence="2">
    <location>
        <begin position="178"/>
        <end position="205"/>
    </location>
</feature>
<gene>
    <name evidence="4" type="ORF">MYCFIDRAFT_195540</name>
</gene>
<dbReference type="eggNOG" id="ENOG502RR8W">
    <property type="taxonomic scope" value="Eukaryota"/>
</dbReference>
<keyword evidence="1" id="KW-0539">Nucleus</keyword>
<dbReference type="CDD" id="cd00067">
    <property type="entry name" value="GAL4"/>
    <property type="match status" value="1"/>
</dbReference>
<dbReference type="GO" id="GO:0005634">
    <property type="term" value="C:nucleus"/>
    <property type="evidence" value="ECO:0007669"/>
    <property type="project" value="TreeGrafter"/>
</dbReference>
<dbReference type="STRING" id="383855.M3B581"/>
<dbReference type="EMBL" id="KB446557">
    <property type="protein sequence ID" value="EME84517.1"/>
    <property type="molecule type" value="Genomic_DNA"/>
</dbReference>
<dbReference type="PROSITE" id="PS00463">
    <property type="entry name" value="ZN2_CY6_FUNGAL_1"/>
    <property type="match status" value="1"/>
</dbReference>
<dbReference type="KEGG" id="pfj:MYCFIDRAFT_195540"/>
<dbReference type="VEuPathDB" id="FungiDB:MYCFIDRAFT_195540"/>
<dbReference type="OrthoDB" id="3648465at2759"/>
<dbReference type="HOGENOM" id="CLU_702324_0_0_1"/>
<dbReference type="PROSITE" id="PS50048">
    <property type="entry name" value="ZN2_CY6_FUNGAL_2"/>
    <property type="match status" value="1"/>
</dbReference>
<organism evidence="4 5">
    <name type="scientific">Pseudocercospora fijiensis (strain CIRAD86)</name>
    <name type="common">Black leaf streak disease fungus</name>
    <name type="synonym">Mycosphaerella fijiensis</name>
    <dbReference type="NCBI Taxonomy" id="383855"/>
    <lineage>
        <taxon>Eukaryota</taxon>
        <taxon>Fungi</taxon>
        <taxon>Dikarya</taxon>
        <taxon>Ascomycota</taxon>
        <taxon>Pezizomycotina</taxon>
        <taxon>Dothideomycetes</taxon>
        <taxon>Dothideomycetidae</taxon>
        <taxon>Mycosphaerellales</taxon>
        <taxon>Mycosphaerellaceae</taxon>
        <taxon>Pseudocercospora</taxon>
    </lineage>
</organism>
<dbReference type="GO" id="GO:0001080">
    <property type="term" value="P:nitrogen catabolite activation of transcription from RNA polymerase II promoter"/>
    <property type="evidence" value="ECO:0007669"/>
    <property type="project" value="TreeGrafter"/>
</dbReference>
<reference evidence="4 5" key="1">
    <citation type="journal article" date="2012" name="PLoS Pathog.">
        <title>Diverse lifestyles and strategies of plant pathogenesis encoded in the genomes of eighteen Dothideomycetes fungi.</title>
        <authorList>
            <person name="Ohm R.A."/>
            <person name="Feau N."/>
            <person name="Henrissat B."/>
            <person name="Schoch C.L."/>
            <person name="Horwitz B.A."/>
            <person name="Barry K.W."/>
            <person name="Condon B.J."/>
            <person name="Copeland A.C."/>
            <person name="Dhillon B."/>
            <person name="Glaser F."/>
            <person name="Hesse C.N."/>
            <person name="Kosti I."/>
            <person name="LaButti K."/>
            <person name="Lindquist E.A."/>
            <person name="Lucas S."/>
            <person name="Salamov A.A."/>
            <person name="Bradshaw R.E."/>
            <person name="Ciuffetti L."/>
            <person name="Hamelin R.C."/>
            <person name="Kema G.H.J."/>
            <person name="Lawrence C."/>
            <person name="Scott J.A."/>
            <person name="Spatafora J.W."/>
            <person name="Turgeon B.G."/>
            <person name="de Wit P.J.G.M."/>
            <person name="Zhong S."/>
            <person name="Goodwin S.B."/>
            <person name="Grigoriev I.V."/>
        </authorList>
    </citation>
    <scope>NUCLEOTIDE SEQUENCE [LARGE SCALE GENOMIC DNA]</scope>
    <source>
        <strain evidence="4 5">CIRAD86</strain>
    </source>
</reference>
<dbReference type="PANTHER" id="PTHR31668">
    <property type="entry name" value="GLUCOSE TRANSPORT TRANSCRIPTION REGULATOR RGT1-RELATED-RELATED"/>
    <property type="match status" value="1"/>
</dbReference>
<dbReference type="GeneID" id="19335493"/>
<proteinExistence type="predicted"/>
<evidence type="ECO:0000256" key="1">
    <source>
        <dbReference type="ARBA" id="ARBA00023242"/>
    </source>
</evidence>
<evidence type="ECO:0000313" key="4">
    <source>
        <dbReference type="EMBL" id="EME84517.1"/>
    </source>
</evidence>
<dbReference type="RefSeq" id="XP_007925141.1">
    <property type="nucleotide sequence ID" value="XM_007926950.1"/>
</dbReference>
<feature type="domain" description="Zn(2)-C6 fungal-type" evidence="3">
    <location>
        <begin position="54"/>
        <end position="84"/>
    </location>
</feature>
<dbReference type="Pfam" id="PF00172">
    <property type="entry name" value="Zn_clus"/>
    <property type="match status" value="1"/>
</dbReference>